<organism evidence="1 2">
    <name type="scientific">Mycobacterium paraffinicum</name>
    <dbReference type="NCBI Taxonomy" id="53378"/>
    <lineage>
        <taxon>Bacteria</taxon>
        <taxon>Bacillati</taxon>
        <taxon>Actinomycetota</taxon>
        <taxon>Actinomycetes</taxon>
        <taxon>Mycobacteriales</taxon>
        <taxon>Mycobacteriaceae</taxon>
        <taxon>Mycobacterium</taxon>
    </lineage>
</organism>
<name>A0A1Q4HE78_9MYCO</name>
<evidence type="ECO:0000313" key="2">
    <source>
        <dbReference type="Proteomes" id="UP000186438"/>
    </source>
</evidence>
<sequence>MAAHGVEKSIGDVPWSQVGPGWMLATWSPAVSVPPGVPPPAGSPAPDTVPVTLYLVDPAGGRYAITTFPPNAAPHGVEWSRDGGHAVWASAGPGKSTVITELDLHNGNRTTFTVDGSFVVPRFTRPDGKALLLAVDKKLVRVDLAGNPQLTYPTDRLASAFDGRYLSTPDGTQLVLGTASGLAVMGNDGTVGKELAATAGSCSPVRWWDAGAKTVLANCTVANQRARLWLVPIDGSAATALTAATTDPASYDNGDISAWQLPGGTYVQYAGGCGAIHLGKLNPDGTVSRVSVPNVDPSHSIYVIGVHGGNLALKATVAGCGPAQSLLEYDPAAGTTNVLLGSPLTGGAVISAVPHPGDN</sequence>
<dbReference type="SUPFAM" id="SSF50969">
    <property type="entry name" value="YVTN repeat-like/Quinoprotein amine dehydrogenase"/>
    <property type="match status" value="1"/>
</dbReference>
<gene>
    <name evidence="1" type="ORF">BRW65_27800</name>
</gene>
<evidence type="ECO:0000313" key="1">
    <source>
        <dbReference type="EMBL" id="OJZ65827.1"/>
    </source>
</evidence>
<dbReference type="Proteomes" id="UP000186438">
    <property type="component" value="Unassembled WGS sequence"/>
</dbReference>
<protein>
    <recommendedName>
        <fullName evidence="3">WD40 repeat domain-containing protein</fullName>
    </recommendedName>
</protein>
<dbReference type="STRING" id="53378.BRW65_27800"/>
<dbReference type="InterPro" id="IPR011042">
    <property type="entry name" value="6-blade_b-propeller_TolB-like"/>
</dbReference>
<proteinExistence type="predicted"/>
<accession>A0A1Q4HE78</accession>
<keyword evidence="2" id="KW-1185">Reference proteome</keyword>
<evidence type="ECO:0008006" key="3">
    <source>
        <dbReference type="Google" id="ProtNLM"/>
    </source>
</evidence>
<dbReference type="InterPro" id="IPR011044">
    <property type="entry name" value="Quino_amine_DH_bsu"/>
</dbReference>
<dbReference type="Gene3D" id="2.120.10.30">
    <property type="entry name" value="TolB, C-terminal domain"/>
    <property type="match status" value="1"/>
</dbReference>
<reference evidence="1 2" key="1">
    <citation type="submission" date="2016-11" db="EMBL/GenBank/DDBJ databases">
        <title>Genome sequences of unsequenced Mycobacteria.</title>
        <authorList>
            <person name="Greninger A.L."/>
            <person name="Fang F."/>
            <person name="Jerome K.R."/>
        </authorList>
    </citation>
    <scope>NUCLEOTIDE SEQUENCE [LARGE SCALE GENOMIC DNA]</scope>
    <source>
        <strain evidence="1 2">M11</strain>
    </source>
</reference>
<dbReference type="AlphaFoldDB" id="A0A1Q4HE78"/>
<dbReference type="EMBL" id="MPNT01000045">
    <property type="protein sequence ID" value="OJZ65827.1"/>
    <property type="molecule type" value="Genomic_DNA"/>
</dbReference>
<comment type="caution">
    <text evidence="1">The sequence shown here is derived from an EMBL/GenBank/DDBJ whole genome shotgun (WGS) entry which is preliminary data.</text>
</comment>